<evidence type="ECO:0000256" key="6">
    <source>
        <dbReference type="ARBA" id="ARBA00035463"/>
    </source>
</evidence>
<dbReference type="InterPro" id="IPR012340">
    <property type="entry name" value="NA-bd_OB-fold"/>
</dbReference>
<comment type="similarity">
    <text evidence="2">Belongs to the universal ribosomal protein uS12 family.</text>
</comment>
<evidence type="ECO:0000256" key="1">
    <source>
        <dbReference type="ARBA" id="ARBA00004427"/>
    </source>
</evidence>
<evidence type="ECO:0000256" key="2">
    <source>
        <dbReference type="ARBA" id="ARBA00005657"/>
    </source>
</evidence>
<dbReference type="GO" id="GO:0003735">
    <property type="term" value="F:structural constituent of ribosome"/>
    <property type="evidence" value="ECO:0007669"/>
    <property type="project" value="InterPro"/>
</dbReference>
<dbReference type="Proteomes" id="UP000326062">
    <property type="component" value="Chromosome 9"/>
</dbReference>
<comment type="subunit">
    <text evidence="7">Component of the 40S small ribosomal subunit. Part of the small subunit (SSU) processome, composed of more than 70 proteins and the RNA chaperone small nucleolar RNA (snoRNA) U3.</text>
</comment>
<sequence length="104" mass="11431">MSKCHGLCQEYKKAHLGTTLKAKPFRCTSHAKRIFTKYGKKSQPFVSSDGCVNFIKENDEVLVAGFGCKGHAVGDIHGVHFKAVKVASVSFLALHKGKKDRPRS</sequence>
<dbReference type="FunFam" id="2.40.50.140:FF:000007">
    <property type="entry name" value="40S ribosomal protein S23"/>
    <property type="match status" value="1"/>
</dbReference>
<dbReference type="InterPro" id="IPR006032">
    <property type="entry name" value="Ribosomal_uS12"/>
</dbReference>
<comment type="caution">
    <text evidence="8">The sequence shown here is derived from an EMBL/GenBank/DDBJ whole genome shotgun (WGS) entry which is preliminary data.</text>
</comment>
<dbReference type="SUPFAM" id="SSF50249">
    <property type="entry name" value="Nucleic acid-binding proteins"/>
    <property type="match status" value="1"/>
</dbReference>
<evidence type="ECO:0000313" key="8">
    <source>
        <dbReference type="EMBL" id="KAB0372815.1"/>
    </source>
</evidence>
<protein>
    <recommendedName>
        <fullName evidence="5">Small ribosomal subunit protein uS12</fullName>
    </recommendedName>
    <alternativeName>
        <fullName evidence="6">40S ribosomal protein S23</fullName>
    </alternativeName>
</protein>
<keyword evidence="3" id="KW-0689">Ribosomal protein</keyword>
<dbReference type="Pfam" id="PF00164">
    <property type="entry name" value="Ribosom_S12_S23"/>
    <property type="match status" value="1"/>
</dbReference>
<gene>
    <name evidence="8" type="ORF">FD755_015568</name>
</gene>
<evidence type="ECO:0000256" key="4">
    <source>
        <dbReference type="ARBA" id="ARBA00023274"/>
    </source>
</evidence>
<keyword evidence="4" id="KW-0687">Ribonucleoprotein</keyword>
<dbReference type="PANTHER" id="PTHR11652">
    <property type="entry name" value="30S RIBOSOMAL PROTEIN S12 FAMILY MEMBER"/>
    <property type="match status" value="1"/>
</dbReference>
<proteinExistence type="inferred from homology"/>
<dbReference type="AlphaFoldDB" id="A0A5N3XK06"/>
<accession>A0A5N3XK06</accession>
<dbReference type="GO" id="GO:0022626">
    <property type="term" value="C:cytosolic ribosome"/>
    <property type="evidence" value="ECO:0007669"/>
    <property type="project" value="UniProtKB-ARBA"/>
</dbReference>
<reference evidence="8 9" key="1">
    <citation type="submission" date="2019-06" db="EMBL/GenBank/DDBJ databases">
        <title>Discovery of a novel chromosome fission-fusion reversal in muntjac.</title>
        <authorList>
            <person name="Mudd A.B."/>
            <person name="Bredeson J.V."/>
            <person name="Baum R."/>
            <person name="Hockemeyer D."/>
            <person name="Rokhsar D.S."/>
        </authorList>
    </citation>
    <scope>NUCLEOTIDE SEQUENCE [LARGE SCALE GENOMIC DNA]</scope>
    <source>
        <strain evidence="8">UCam_UCB_Mr</strain>
        <tissue evidence="8">Fibroblast cell line</tissue>
    </source>
</reference>
<evidence type="ECO:0000256" key="5">
    <source>
        <dbReference type="ARBA" id="ARBA00035161"/>
    </source>
</evidence>
<evidence type="ECO:0000256" key="3">
    <source>
        <dbReference type="ARBA" id="ARBA00022980"/>
    </source>
</evidence>
<keyword evidence="9" id="KW-1185">Reference proteome</keyword>
<evidence type="ECO:0000256" key="7">
    <source>
        <dbReference type="ARBA" id="ARBA00046579"/>
    </source>
</evidence>
<evidence type="ECO:0000313" key="9">
    <source>
        <dbReference type="Proteomes" id="UP000326062"/>
    </source>
</evidence>
<comment type="subcellular location">
    <subcellularLocation>
        <location evidence="1">Rough endoplasmic reticulum</location>
    </subcellularLocation>
</comment>
<name>A0A5N3XK06_MUNRE</name>
<organism evidence="8 9">
    <name type="scientific">Muntiacus reevesi</name>
    <name type="common">Reeves' muntjac</name>
    <name type="synonym">Cervus reevesi</name>
    <dbReference type="NCBI Taxonomy" id="9886"/>
    <lineage>
        <taxon>Eukaryota</taxon>
        <taxon>Metazoa</taxon>
        <taxon>Chordata</taxon>
        <taxon>Craniata</taxon>
        <taxon>Vertebrata</taxon>
        <taxon>Euteleostomi</taxon>
        <taxon>Mammalia</taxon>
        <taxon>Eutheria</taxon>
        <taxon>Laurasiatheria</taxon>
        <taxon>Artiodactyla</taxon>
        <taxon>Ruminantia</taxon>
        <taxon>Pecora</taxon>
        <taxon>Cervidae</taxon>
        <taxon>Muntiacinae</taxon>
        <taxon>Muntiacus</taxon>
    </lineage>
</organism>
<dbReference type="GO" id="GO:1990904">
    <property type="term" value="C:ribonucleoprotein complex"/>
    <property type="evidence" value="ECO:0007669"/>
    <property type="project" value="UniProtKB-KW"/>
</dbReference>
<dbReference type="EMBL" id="VCEB01000010">
    <property type="protein sequence ID" value="KAB0372815.1"/>
    <property type="molecule type" value="Genomic_DNA"/>
</dbReference>
<dbReference type="GO" id="GO:0005791">
    <property type="term" value="C:rough endoplasmic reticulum"/>
    <property type="evidence" value="ECO:0007669"/>
    <property type="project" value="UniProtKB-SubCell"/>
</dbReference>
<dbReference type="Gene3D" id="2.40.50.140">
    <property type="entry name" value="Nucleic acid-binding proteins"/>
    <property type="match status" value="1"/>
</dbReference>
<dbReference type="GO" id="GO:0006412">
    <property type="term" value="P:translation"/>
    <property type="evidence" value="ECO:0007669"/>
    <property type="project" value="InterPro"/>
</dbReference>